<keyword evidence="3" id="KW-1185">Reference proteome</keyword>
<name>D8IFZ8_BRAP9</name>
<accession>D8IFZ8</accession>
<dbReference type="GO" id="GO:0016491">
    <property type="term" value="F:oxidoreductase activity"/>
    <property type="evidence" value="ECO:0007669"/>
    <property type="project" value="InterPro"/>
</dbReference>
<dbReference type="GO" id="GO:0046872">
    <property type="term" value="F:metal ion binding"/>
    <property type="evidence" value="ECO:0007669"/>
    <property type="project" value="InterPro"/>
</dbReference>
<evidence type="ECO:0000259" key="1">
    <source>
        <dbReference type="Pfam" id="PF02915"/>
    </source>
</evidence>
<dbReference type="PANTHER" id="PTHR33746:SF4">
    <property type="entry name" value="RUBRERYTHRIN"/>
    <property type="match status" value="1"/>
</dbReference>
<evidence type="ECO:0000313" key="2">
    <source>
        <dbReference type="EMBL" id="ADK32062.1"/>
    </source>
</evidence>
<dbReference type="InParanoid" id="D8IFZ8"/>
<dbReference type="InterPro" id="IPR003251">
    <property type="entry name" value="Rr_diiron-bd_dom"/>
</dbReference>
<gene>
    <name evidence="2" type="primary">rbr</name>
    <name evidence="2" type="ordered locus">BP951000_2085</name>
</gene>
<protein>
    <submittedName>
        <fullName evidence="2">Rubrerythrin</fullName>
    </submittedName>
</protein>
<dbReference type="HOGENOM" id="CLU_095256_0_1_12"/>
<dbReference type="InterPro" id="IPR009078">
    <property type="entry name" value="Ferritin-like_SF"/>
</dbReference>
<organism evidence="2 3">
    <name type="scientific">Brachyspira pilosicoli (strain ATCC BAA-1826 / 95/1000)</name>
    <dbReference type="NCBI Taxonomy" id="759914"/>
    <lineage>
        <taxon>Bacteria</taxon>
        <taxon>Pseudomonadati</taxon>
        <taxon>Spirochaetota</taxon>
        <taxon>Spirochaetia</taxon>
        <taxon>Brachyspirales</taxon>
        <taxon>Brachyspiraceae</taxon>
        <taxon>Brachyspira</taxon>
    </lineage>
</organism>
<evidence type="ECO:0000313" key="3">
    <source>
        <dbReference type="Proteomes" id="UP000000332"/>
    </source>
</evidence>
<sequence>MNTLKNIKYYFEGVIYMAVKSLEEVLFSIFQGESNAANKYSQFSKASKNPAVQKVFSTTALAERIHAEKMRKLALRSSLDMTKFVPQLLDVEIADDKSNLEVAIKGEVYESTILYPQLAEVMLEQQNKLVSSTVTSLGKVEVEHAKLFELIKAQFLNTNTEISLYLCPNCGNIYIDKFPETCETCGGSSRMFQKY</sequence>
<dbReference type="Gene3D" id="1.20.1260.10">
    <property type="match status" value="1"/>
</dbReference>
<dbReference type="InterPro" id="IPR052753">
    <property type="entry name" value="Rbr2/Nigerythrin"/>
</dbReference>
<dbReference type="EMBL" id="CP002025">
    <property type="protein sequence ID" value="ADK32062.1"/>
    <property type="molecule type" value="Genomic_DNA"/>
</dbReference>
<dbReference type="STRING" id="759914.BP951000_2085"/>
<reference evidence="2 3" key="1">
    <citation type="journal article" date="2010" name="PLoS ONE">
        <title>The complete genome sequence of the pathogenic intestinal spirochete Brachyspira pilosicoli and comparison with other Brachyspira genomes.</title>
        <authorList>
            <person name="Wanchanthuek P."/>
            <person name="Bellgard M.I."/>
            <person name="La T."/>
            <person name="Ryan K."/>
            <person name="Moolhuijzen P."/>
            <person name="Chapman B."/>
            <person name="Black M."/>
            <person name="Schibeci D."/>
            <person name="Hunter A."/>
            <person name="Barrero R."/>
            <person name="Phillips N.D."/>
            <person name="Hampson D.J."/>
        </authorList>
    </citation>
    <scope>NUCLEOTIDE SEQUENCE [LARGE SCALE GENOMIC DNA]</scope>
    <source>
        <strain evidence="3">ATCC BAA-1826 / 95/1000</strain>
    </source>
</reference>
<dbReference type="Gene3D" id="2.20.28.10">
    <property type="match status" value="1"/>
</dbReference>
<dbReference type="eggNOG" id="COG1592">
    <property type="taxonomic scope" value="Bacteria"/>
</dbReference>
<dbReference type="AlphaFoldDB" id="D8IFZ8"/>
<feature type="domain" description="Rubrerythrin diiron-binding" evidence="1">
    <location>
        <begin position="26"/>
        <end position="149"/>
    </location>
</feature>
<dbReference type="Proteomes" id="UP000000332">
    <property type="component" value="Chromosome"/>
</dbReference>
<dbReference type="PANTHER" id="PTHR33746">
    <property type="entry name" value="RUBRERYTHRIN"/>
    <property type="match status" value="1"/>
</dbReference>
<dbReference type="SUPFAM" id="SSF47240">
    <property type="entry name" value="Ferritin-like"/>
    <property type="match status" value="1"/>
</dbReference>
<proteinExistence type="predicted"/>
<dbReference type="SUPFAM" id="SSF57802">
    <property type="entry name" value="Rubredoxin-like"/>
    <property type="match status" value="1"/>
</dbReference>
<dbReference type="KEGG" id="bpo:BP951000_2085"/>
<dbReference type="InterPro" id="IPR012347">
    <property type="entry name" value="Ferritin-like"/>
</dbReference>
<dbReference type="Pfam" id="PF02915">
    <property type="entry name" value="Rubrerythrin"/>
    <property type="match status" value="1"/>
</dbReference>